<protein>
    <submittedName>
        <fullName evidence="1">Uncharacterized protein</fullName>
    </submittedName>
</protein>
<dbReference type="AlphaFoldDB" id="A0A0E9Q7N4"/>
<organism evidence="1">
    <name type="scientific">Anguilla anguilla</name>
    <name type="common">European freshwater eel</name>
    <name type="synonym">Muraena anguilla</name>
    <dbReference type="NCBI Taxonomy" id="7936"/>
    <lineage>
        <taxon>Eukaryota</taxon>
        <taxon>Metazoa</taxon>
        <taxon>Chordata</taxon>
        <taxon>Craniata</taxon>
        <taxon>Vertebrata</taxon>
        <taxon>Euteleostomi</taxon>
        <taxon>Actinopterygii</taxon>
        <taxon>Neopterygii</taxon>
        <taxon>Teleostei</taxon>
        <taxon>Anguilliformes</taxon>
        <taxon>Anguillidae</taxon>
        <taxon>Anguilla</taxon>
    </lineage>
</organism>
<dbReference type="EMBL" id="GBXM01095833">
    <property type="protein sequence ID" value="JAH12744.1"/>
    <property type="molecule type" value="Transcribed_RNA"/>
</dbReference>
<sequence>MIYYPNQILSIESGEAFLMLQNSCAHTHKHTQVCNHTYICLPHVQLYWG</sequence>
<reference evidence="1" key="1">
    <citation type="submission" date="2014-11" db="EMBL/GenBank/DDBJ databases">
        <authorList>
            <person name="Amaro Gonzalez C."/>
        </authorList>
    </citation>
    <scope>NUCLEOTIDE SEQUENCE</scope>
</reference>
<reference evidence="1" key="2">
    <citation type="journal article" date="2015" name="Fish Shellfish Immunol.">
        <title>Early steps in the European eel (Anguilla anguilla)-Vibrio vulnificus interaction in the gills: Role of the RtxA13 toxin.</title>
        <authorList>
            <person name="Callol A."/>
            <person name="Pajuelo D."/>
            <person name="Ebbesson L."/>
            <person name="Teles M."/>
            <person name="MacKenzie S."/>
            <person name="Amaro C."/>
        </authorList>
    </citation>
    <scope>NUCLEOTIDE SEQUENCE</scope>
</reference>
<name>A0A0E9Q7N4_ANGAN</name>
<evidence type="ECO:0000313" key="1">
    <source>
        <dbReference type="EMBL" id="JAH12744.1"/>
    </source>
</evidence>
<accession>A0A0E9Q7N4</accession>
<proteinExistence type="predicted"/>